<dbReference type="AlphaFoldDB" id="A0A381TCK6"/>
<dbReference type="InterPro" id="IPR046476">
    <property type="entry name" value="DUF6797"/>
</dbReference>
<accession>A0A381TCK6</accession>
<dbReference type="Gene3D" id="2.120.10.30">
    <property type="entry name" value="TolB, C-terminal domain"/>
    <property type="match status" value="1"/>
</dbReference>
<feature type="domain" description="DUF6797" evidence="1">
    <location>
        <begin position="90"/>
        <end position="184"/>
    </location>
</feature>
<dbReference type="InterPro" id="IPR011041">
    <property type="entry name" value="Quinoprot_gluc/sorb_DH_b-prop"/>
</dbReference>
<dbReference type="Pfam" id="PF20601">
    <property type="entry name" value="DUF6797"/>
    <property type="match status" value="1"/>
</dbReference>
<reference evidence="2" key="1">
    <citation type="submission" date="2018-05" db="EMBL/GenBank/DDBJ databases">
        <authorList>
            <person name="Lanie J.A."/>
            <person name="Ng W.-L."/>
            <person name="Kazmierczak K.M."/>
            <person name="Andrzejewski T.M."/>
            <person name="Davidsen T.M."/>
            <person name="Wayne K.J."/>
            <person name="Tettelin H."/>
            <person name="Glass J.I."/>
            <person name="Rusch D."/>
            <person name="Podicherti R."/>
            <person name="Tsui H.-C.T."/>
            <person name="Winkler M.E."/>
        </authorList>
    </citation>
    <scope>NUCLEOTIDE SEQUENCE</scope>
</reference>
<name>A0A381TCK6_9ZZZZ</name>
<evidence type="ECO:0000313" key="2">
    <source>
        <dbReference type="EMBL" id="SVA12427.1"/>
    </source>
</evidence>
<dbReference type="InterPro" id="IPR011042">
    <property type="entry name" value="6-blade_b-propeller_TolB-like"/>
</dbReference>
<protein>
    <recommendedName>
        <fullName evidence="1">DUF6797 domain-containing protein</fullName>
    </recommendedName>
</protein>
<dbReference type="PANTHER" id="PTHR33546:SF1">
    <property type="entry name" value="LARGE, MULTIFUNCTIONAL SECRETED PROTEIN"/>
    <property type="match status" value="1"/>
</dbReference>
<gene>
    <name evidence="2" type="ORF">METZ01_LOCUS65281</name>
</gene>
<evidence type="ECO:0000259" key="1">
    <source>
        <dbReference type="Pfam" id="PF20601"/>
    </source>
</evidence>
<organism evidence="2">
    <name type="scientific">marine metagenome</name>
    <dbReference type="NCBI Taxonomy" id="408172"/>
    <lineage>
        <taxon>unclassified sequences</taxon>
        <taxon>metagenomes</taxon>
        <taxon>ecological metagenomes</taxon>
    </lineage>
</organism>
<proteinExistence type="predicted"/>
<dbReference type="PANTHER" id="PTHR33546">
    <property type="entry name" value="LARGE, MULTIFUNCTIONAL SECRETED PROTEIN-RELATED"/>
    <property type="match status" value="1"/>
</dbReference>
<dbReference type="EMBL" id="UINC01004182">
    <property type="protein sequence ID" value="SVA12427.1"/>
    <property type="molecule type" value="Genomic_DNA"/>
</dbReference>
<dbReference type="SUPFAM" id="SSF50952">
    <property type="entry name" value="Soluble quinoprotein glucose dehydrogenase"/>
    <property type="match status" value="1"/>
</dbReference>
<feature type="non-terminal residue" evidence="2">
    <location>
        <position position="1"/>
    </location>
</feature>
<sequence length="762" mass="82273">VQFTTLPRRKFFAAVLSLGCSLSALGQAGETIPATTAMKAVAEQVEGDWTDGRWNQADVGPFMSADIHTPQGRTLKGIAIKVGGTAQATVCFNTELLGYSAAWADGFLEFDPRRYGLIGGPKPKGRTLFANDITPGWMHDGKLDDPRTRKLGPLPRSRAKYRGLYRHGKRVALSYTVGETTVLDEPWAGDADGRLFLTRTLEFGQAAKPLTALIATKRGATAVLQKISGLAVAQLPAGDETLWVAALGQGTGLAVKNDRILLTVQPGEAKRLAKVFIVQAPLGHAESVVALAKANAVIEPPSRLASGGPGLWPPLATRGVVGKPRGAFAIDTIRLPFDNPWNALLFTAGHDFLPDGSALVCTVHGDVWRLTGIDSSLKKVTWRRFATGLFQPLGLKVVGGNAYVIGRDQITRLHDLNGDGEADFYECFNNDLLSAGGGHAYATSLETDSRGNFYFTKCSEGTAHGGSLIRISADGGKLDVFATGFRNPNGLGIGPGDVITVGDQQGGWVPETRVDVMRRGGFYGFMPMHHRATKPETYDPPFAFVPRVLDNSAGGQVWVPPGQWGALGGRMIHLSYGRCTALLALPDEAHPGQGAMWQLPGRYLSGAMRGRFNPHDGHLYVSGMRGWQTAAVHDGCFQRLRFVGGALRQPIRYATRTGELELSFDVKLDRELAEDPQSYSLEQWNYLWSSQYGSKDWSIRNPGKNGRDPVVIRTATLQPDGKTVVLGVHGLAKAMQFQLKYDMDDIGGELVRGTMAGTINEL</sequence>